<evidence type="ECO:0000313" key="2">
    <source>
        <dbReference type="Proteomes" id="UP001141552"/>
    </source>
</evidence>
<accession>A0A9Q0G8I5</accession>
<reference evidence="1" key="2">
    <citation type="journal article" date="2023" name="Plants (Basel)">
        <title>Annotation of the Turnera subulata (Passifloraceae) Draft Genome Reveals the S-Locus Evolved after the Divergence of Turneroideae from Passifloroideae in a Stepwise Manner.</title>
        <authorList>
            <person name="Henning P.M."/>
            <person name="Roalson E.H."/>
            <person name="Mir W."/>
            <person name="McCubbin A.G."/>
            <person name="Shore J.S."/>
        </authorList>
    </citation>
    <scope>NUCLEOTIDE SEQUENCE</scope>
    <source>
        <strain evidence="1">F60SS</strain>
    </source>
</reference>
<sequence>MNSLVDGMGSLLRMEHSSFREKVVILFLMHMNLIRWSRFMKYQFSKKKKRKKIHEISTTSKYKESISFVAAIRY</sequence>
<dbReference type="Proteomes" id="UP001141552">
    <property type="component" value="Unassembled WGS sequence"/>
</dbReference>
<name>A0A9Q0G8I5_9ROSI</name>
<reference evidence="1" key="1">
    <citation type="submission" date="2022-02" db="EMBL/GenBank/DDBJ databases">
        <authorList>
            <person name="Henning P.M."/>
            <person name="McCubbin A.G."/>
            <person name="Shore J.S."/>
        </authorList>
    </citation>
    <scope>NUCLEOTIDE SEQUENCE</scope>
    <source>
        <strain evidence="1">F60SS</strain>
        <tissue evidence="1">Leaves</tissue>
    </source>
</reference>
<keyword evidence="2" id="KW-1185">Reference proteome</keyword>
<dbReference type="EMBL" id="JAKUCV010001966">
    <property type="protein sequence ID" value="KAJ4844385.1"/>
    <property type="molecule type" value="Genomic_DNA"/>
</dbReference>
<organism evidence="1 2">
    <name type="scientific">Turnera subulata</name>
    <dbReference type="NCBI Taxonomy" id="218843"/>
    <lineage>
        <taxon>Eukaryota</taxon>
        <taxon>Viridiplantae</taxon>
        <taxon>Streptophyta</taxon>
        <taxon>Embryophyta</taxon>
        <taxon>Tracheophyta</taxon>
        <taxon>Spermatophyta</taxon>
        <taxon>Magnoliopsida</taxon>
        <taxon>eudicotyledons</taxon>
        <taxon>Gunneridae</taxon>
        <taxon>Pentapetalae</taxon>
        <taxon>rosids</taxon>
        <taxon>fabids</taxon>
        <taxon>Malpighiales</taxon>
        <taxon>Passifloraceae</taxon>
        <taxon>Turnera</taxon>
    </lineage>
</organism>
<gene>
    <name evidence="1" type="ORF">Tsubulata_002337</name>
</gene>
<dbReference type="AlphaFoldDB" id="A0A9Q0G8I5"/>
<proteinExistence type="predicted"/>
<protein>
    <submittedName>
        <fullName evidence="1">Uncharacterized protein</fullName>
    </submittedName>
</protein>
<evidence type="ECO:0000313" key="1">
    <source>
        <dbReference type="EMBL" id="KAJ4844385.1"/>
    </source>
</evidence>
<comment type="caution">
    <text evidence="1">The sequence shown here is derived from an EMBL/GenBank/DDBJ whole genome shotgun (WGS) entry which is preliminary data.</text>
</comment>